<feature type="DNA-binding region" description="H-T-H motif" evidence="4">
    <location>
        <begin position="36"/>
        <end position="55"/>
    </location>
</feature>
<evidence type="ECO:0000259" key="5">
    <source>
        <dbReference type="PROSITE" id="PS50977"/>
    </source>
</evidence>
<dbReference type="PANTHER" id="PTHR30055:SF220">
    <property type="entry name" value="TETR-FAMILY REGULATORY PROTEIN"/>
    <property type="match status" value="1"/>
</dbReference>
<keyword evidence="1" id="KW-0805">Transcription regulation</keyword>
<organism evidence="6 7">
    <name type="scientific">Paracoccus onubensis</name>
    <dbReference type="NCBI Taxonomy" id="1675788"/>
    <lineage>
        <taxon>Bacteria</taxon>
        <taxon>Pseudomonadati</taxon>
        <taxon>Pseudomonadota</taxon>
        <taxon>Alphaproteobacteria</taxon>
        <taxon>Rhodobacterales</taxon>
        <taxon>Paracoccaceae</taxon>
        <taxon>Paracoccus</taxon>
    </lineage>
</organism>
<dbReference type="SUPFAM" id="SSF46689">
    <property type="entry name" value="Homeodomain-like"/>
    <property type="match status" value="1"/>
</dbReference>
<accession>A0A418T2A9</accession>
<reference evidence="7" key="1">
    <citation type="submission" date="2018-09" db="EMBL/GenBank/DDBJ databases">
        <title>Acidovorax cavernicola nov. sp. isolated from Gruta de las Maravillas (Aracena, Spain).</title>
        <authorList>
            <person name="Jurado V."/>
            <person name="Gutierrez-Patricio S."/>
            <person name="Gonzalez-Pimentel J.L."/>
            <person name="Miller A.Z."/>
            <person name="Laiz L."/>
            <person name="Saiz-Jimenez C."/>
        </authorList>
    </citation>
    <scope>NUCLEOTIDE SEQUENCE [LARGE SCALE GENOMIC DNA]</scope>
    <source>
        <strain evidence="7">1011MAR3C25</strain>
    </source>
</reference>
<dbReference type="InterPro" id="IPR050109">
    <property type="entry name" value="HTH-type_TetR-like_transc_reg"/>
</dbReference>
<gene>
    <name evidence="6" type="ORF">D3P04_05840</name>
</gene>
<dbReference type="InterPro" id="IPR025996">
    <property type="entry name" value="MT1864/Rv1816-like_C"/>
</dbReference>
<dbReference type="PRINTS" id="PR00455">
    <property type="entry name" value="HTHTETR"/>
</dbReference>
<dbReference type="AlphaFoldDB" id="A0A418T2A9"/>
<dbReference type="InterPro" id="IPR036271">
    <property type="entry name" value="Tet_transcr_reg_TetR-rel_C_sf"/>
</dbReference>
<evidence type="ECO:0000313" key="7">
    <source>
        <dbReference type="Proteomes" id="UP000284202"/>
    </source>
</evidence>
<keyword evidence="2 4" id="KW-0238">DNA-binding</keyword>
<evidence type="ECO:0000313" key="6">
    <source>
        <dbReference type="EMBL" id="RJE87260.1"/>
    </source>
</evidence>
<evidence type="ECO:0000256" key="2">
    <source>
        <dbReference type="ARBA" id="ARBA00023125"/>
    </source>
</evidence>
<dbReference type="OrthoDB" id="7056813at2"/>
<dbReference type="Gene3D" id="1.10.357.10">
    <property type="entry name" value="Tetracycline Repressor, domain 2"/>
    <property type="match status" value="1"/>
</dbReference>
<evidence type="ECO:0000256" key="3">
    <source>
        <dbReference type="ARBA" id="ARBA00023163"/>
    </source>
</evidence>
<dbReference type="Pfam" id="PF00440">
    <property type="entry name" value="TetR_N"/>
    <property type="match status" value="1"/>
</dbReference>
<keyword evidence="7" id="KW-1185">Reference proteome</keyword>
<evidence type="ECO:0000256" key="1">
    <source>
        <dbReference type="ARBA" id="ARBA00023015"/>
    </source>
</evidence>
<name>A0A418T2A9_9RHOB</name>
<dbReference type="RefSeq" id="WP_119746845.1">
    <property type="nucleotide sequence ID" value="NZ_QZCG01000003.1"/>
</dbReference>
<dbReference type="InterPro" id="IPR001647">
    <property type="entry name" value="HTH_TetR"/>
</dbReference>
<dbReference type="PROSITE" id="PS50977">
    <property type="entry name" value="HTH_TETR_2"/>
    <property type="match status" value="1"/>
</dbReference>
<dbReference type="Proteomes" id="UP000284202">
    <property type="component" value="Unassembled WGS sequence"/>
</dbReference>
<dbReference type="Pfam" id="PF13305">
    <property type="entry name" value="TetR_C_33"/>
    <property type="match status" value="1"/>
</dbReference>
<protein>
    <submittedName>
        <fullName evidence="6">TetR/AcrR family transcriptional regulator</fullName>
    </submittedName>
</protein>
<dbReference type="PANTHER" id="PTHR30055">
    <property type="entry name" value="HTH-TYPE TRANSCRIPTIONAL REGULATOR RUTR"/>
    <property type="match status" value="1"/>
</dbReference>
<keyword evidence="3" id="KW-0804">Transcription</keyword>
<comment type="caution">
    <text evidence="6">The sequence shown here is derived from an EMBL/GenBank/DDBJ whole genome shotgun (WGS) entry which is preliminary data.</text>
</comment>
<feature type="domain" description="HTH tetR-type" evidence="5">
    <location>
        <begin position="13"/>
        <end position="73"/>
    </location>
</feature>
<proteinExistence type="predicted"/>
<dbReference type="GO" id="GO:0003700">
    <property type="term" value="F:DNA-binding transcription factor activity"/>
    <property type="evidence" value="ECO:0007669"/>
    <property type="project" value="TreeGrafter"/>
</dbReference>
<sequence length="205" mass="22180">MVTGKRRPGEKHGDLKAVLMRAAEKQLEQKGPEKLSLRAVARLAGVSQTAPYNHFSNREGLLAALAAQGFEQLATGQAAAAQANDDPRIALERLGYEYVHFACERPKLYRLMFGAGVGGEGWHDDELVAEPKSRSFAPLGEVIHRLLPEPVSPEQVENGAIVCWAFVHGLSMMLIDGTLAARVKSDDAIAELSRQSIAVILDGLT</sequence>
<evidence type="ECO:0000256" key="4">
    <source>
        <dbReference type="PROSITE-ProRule" id="PRU00335"/>
    </source>
</evidence>
<dbReference type="EMBL" id="QZCG01000003">
    <property type="protein sequence ID" value="RJE87260.1"/>
    <property type="molecule type" value="Genomic_DNA"/>
</dbReference>
<dbReference type="InterPro" id="IPR009057">
    <property type="entry name" value="Homeodomain-like_sf"/>
</dbReference>
<dbReference type="SUPFAM" id="SSF48498">
    <property type="entry name" value="Tetracyclin repressor-like, C-terminal domain"/>
    <property type="match status" value="1"/>
</dbReference>
<dbReference type="GO" id="GO:0000976">
    <property type="term" value="F:transcription cis-regulatory region binding"/>
    <property type="evidence" value="ECO:0007669"/>
    <property type="project" value="TreeGrafter"/>
</dbReference>